<proteinExistence type="predicted"/>
<sequence>IALDLISRIPNLRLEDWDVIWRALINRSYTYRVIGIMEDNVISVENAKYILNFLTDTVPELIELSMERYSRDHALTIVIKVIAEHPELSHEALMFTEGFLNARANNYKKTFSKRDLKYEKENVAKILSAIYGVDSGDSGSKTKRRIIELLELHFNFVEDDGEYLNTAPLEAYQLLLSWLQEDFYGRIKHVEEILVSDFNESKYYKRGFDGWELMGGMESGFSKHYTIHDRGFVKYILTPAFEQAYQDDKDGFWKFVITNVLSTSVEQVSAVKPDFMSRAAIPIIIEEYLNGKNEKQAFEILTSFLRMNKGIPDRSRLIFQYFRDMRNIEKDKQWKITKSHLDMSESKLPPSTFVEDVVMKLAVTGDVEALEYVESWMNNPNYIDTTNRFHFYADTVIARLLDSSNDLAKQKGIHFLKLYLTPSGKWEDGDNTRTWDISPLLVKTFFIDRDELAKIIYGLYDSQKKLTKNRQLVITSILSDQEINDSGDVQFLFSEIVQPIIFKKLDGNIENIVKKFSSHHAREQFLKFAEKLMEAKKFKQGMDLVHIFMKDPNPSLKNEPDDPEGTFNYHQKIIDGNEEIVISTVRGWIPFVLRRAIRVEASKYLDEVIIINEKLLSDENYYVRFQALILLSDLARNRHTVVPPERKERFMSLESAKRIEDMAFNFLENEENRPYKPLMERVLYCF</sequence>
<comment type="caution">
    <text evidence="1">The sequence shown here is derived from an EMBL/GenBank/DDBJ whole genome shotgun (WGS) entry which is preliminary data.</text>
</comment>
<name>A0A955L927_9BACT</name>
<dbReference type="EMBL" id="JAGQLH010000140">
    <property type="protein sequence ID" value="MCA9386357.1"/>
    <property type="molecule type" value="Genomic_DNA"/>
</dbReference>
<organism evidence="1 2">
    <name type="scientific">Candidatus Dojkabacteria bacterium</name>
    <dbReference type="NCBI Taxonomy" id="2099670"/>
    <lineage>
        <taxon>Bacteria</taxon>
        <taxon>Candidatus Dojkabacteria</taxon>
    </lineage>
</organism>
<dbReference type="Proteomes" id="UP000754563">
    <property type="component" value="Unassembled WGS sequence"/>
</dbReference>
<evidence type="ECO:0000313" key="1">
    <source>
        <dbReference type="EMBL" id="MCA9386357.1"/>
    </source>
</evidence>
<gene>
    <name evidence="1" type="ORF">KC717_06965</name>
</gene>
<reference evidence="1" key="1">
    <citation type="submission" date="2020-04" db="EMBL/GenBank/DDBJ databases">
        <authorList>
            <person name="Zhang T."/>
        </authorList>
    </citation>
    <scope>NUCLEOTIDE SEQUENCE</scope>
    <source>
        <strain evidence="1">HKST-UBA11</strain>
    </source>
</reference>
<feature type="non-terminal residue" evidence="1">
    <location>
        <position position="1"/>
    </location>
</feature>
<feature type="non-terminal residue" evidence="1">
    <location>
        <position position="686"/>
    </location>
</feature>
<evidence type="ECO:0000313" key="2">
    <source>
        <dbReference type="Proteomes" id="UP000754563"/>
    </source>
</evidence>
<reference evidence="1" key="2">
    <citation type="journal article" date="2021" name="Microbiome">
        <title>Successional dynamics and alternative stable states in a saline activated sludge microbial community over 9 years.</title>
        <authorList>
            <person name="Wang Y."/>
            <person name="Ye J."/>
            <person name="Ju F."/>
            <person name="Liu L."/>
            <person name="Boyd J.A."/>
            <person name="Deng Y."/>
            <person name="Parks D.H."/>
            <person name="Jiang X."/>
            <person name="Yin X."/>
            <person name="Woodcroft B.J."/>
            <person name="Tyson G.W."/>
            <person name="Hugenholtz P."/>
            <person name="Polz M.F."/>
            <person name="Zhang T."/>
        </authorList>
    </citation>
    <scope>NUCLEOTIDE SEQUENCE</scope>
    <source>
        <strain evidence="1">HKST-UBA11</strain>
    </source>
</reference>
<dbReference type="AlphaFoldDB" id="A0A955L927"/>
<protein>
    <submittedName>
        <fullName evidence="1">Uncharacterized protein</fullName>
    </submittedName>
</protein>
<accession>A0A955L927</accession>